<feature type="compositionally biased region" description="Polar residues" evidence="8">
    <location>
        <begin position="555"/>
        <end position="565"/>
    </location>
</feature>
<evidence type="ECO:0000256" key="7">
    <source>
        <dbReference type="ARBA" id="ARBA00078423"/>
    </source>
</evidence>
<dbReference type="SUPFAM" id="SSF56281">
    <property type="entry name" value="Metallo-hydrolase/oxidoreductase"/>
    <property type="match status" value="1"/>
</dbReference>
<reference evidence="10" key="1">
    <citation type="submission" date="2020-11" db="EMBL/GenBank/DDBJ databases">
        <authorList>
            <person name="Tran Van P."/>
        </authorList>
    </citation>
    <scope>NUCLEOTIDE SEQUENCE</scope>
</reference>
<keyword evidence="4" id="KW-0234">DNA repair</keyword>
<organism evidence="10">
    <name type="scientific">Timema californicum</name>
    <name type="common">California timema</name>
    <name type="synonym">Walking stick</name>
    <dbReference type="NCBI Taxonomy" id="61474"/>
    <lineage>
        <taxon>Eukaryota</taxon>
        <taxon>Metazoa</taxon>
        <taxon>Ecdysozoa</taxon>
        <taxon>Arthropoda</taxon>
        <taxon>Hexapoda</taxon>
        <taxon>Insecta</taxon>
        <taxon>Pterygota</taxon>
        <taxon>Neoptera</taxon>
        <taxon>Polyneoptera</taxon>
        <taxon>Phasmatodea</taxon>
        <taxon>Timematodea</taxon>
        <taxon>Timematoidea</taxon>
        <taxon>Timematidae</taxon>
        <taxon>Timema</taxon>
    </lineage>
</organism>
<keyword evidence="5" id="KW-0539">Nucleus</keyword>
<accession>A0A7R9IZQ2</accession>
<dbReference type="InterPro" id="IPR036866">
    <property type="entry name" value="RibonucZ/Hydroxyglut_hydro"/>
</dbReference>
<dbReference type="GO" id="GO:0003684">
    <property type="term" value="F:damaged DNA binding"/>
    <property type="evidence" value="ECO:0007669"/>
    <property type="project" value="TreeGrafter"/>
</dbReference>
<dbReference type="GO" id="GO:0036297">
    <property type="term" value="P:interstrand cross-link repair"/>
    <property type="evidence" value="ECO:0007669"/>
    <property type="project" value="TreeGrafter"/>
</dbReference>
<dbReference type="Gene3D" id="3.40.50.12650">
    <property type="match status" value="1"/>
</dbReference>
<feature type="region of interest" description="Disordered" evidence="8">
    <location>
        <begin position="329"/>
        <end position="348"/>
    </location>
</feature>
<dbReference type="EMBL" id="OE179860">
    <property type="protein sequence ID" value="CAD7569960.1"/>
    <property type="molecule type" value="Genomic_DNA"/>
</dbReference>
<dbReference type="Pfam" id="PF00271">
    <property type="entry name" value="Helicase_C"/>
    <property type="match status" value="1"/>
</dbReference>
<dbReference type="InterPro" id="IPR027417">
    <property type="entry name" value="P-loop_NTPase"/>
</dbReference>
<feature type="region of interest" description="Disordered" evidence="8">
    <location>
        <begin position="234"/>
        <end position="253"/>
    </location>
</feature>
<evidence type="ECO:0000256" key="5">
    <source>
        <dbReference type="ARBA" id="ARBA00023242"/>
    </source>
</evidence>
<name>A0A7R9IZQ2_TIMCA</name>
<dbReference type="InterPro" id="IPR011084">
    <property type="entry name" value="DRMBL"/>
</dbReference>
<dbReference type="PANTHER" id="PTHR23240">
    <property type="entry name" value="DNA CROSS-LINK REPAIR PROTEIN PSO2/SNM1-RELATED"/>
    <property type="match status" value="1"/>
</dbReference>
<dbReference type="InterPro" id="IPR001650">
    <property type="entry name" value="Helicase_C-like"/>
</dbReference>
<evidence type="ECO:0000256" key="4">
    <source>
        <dbReference type="ARBA" id="ARBA00023204"/>
    </source>
</evidence>
<dbReference type="FunFam" id="3.60.15.10:FF:000010">
    <property type="entry name" value="DNA cross-link repair 1A"/>
    <property type="match status" value="1"/>
</dbReference>
<dbReference type="GO" id="GO:0005634">
    <property type="term" value="C:nucleus"/>
    <property type="evidence" value="ECO:0007669"/>
    <property type="project" value="UniProtKB-SubCell"/>
</dbReference>
<dbReference type="GO" id="GO:0031123">
    <property type="term" value="P:RNA 3'-end processing"/>
    <property type="evidence" value="ECO:0007669"/>
    <property type="project" value="UniProtKB-ARBA"/>
</dbReference>
<evidence type="ECO:0000256" key="1">
    <source>
        <dbReference type="ARBA" id="ARBA00004123"/>
    </source>
</evidence>
<evidence type="ECO:0000313" key="10">
    <source>
        <dbReference type="EMBL" id="CAD7569960.1"/>
    </source>
</evidence>
<proteinExistence type="inferred from homology"/>
<dbReference type="PANTHER" id="PTHR23240:SF6">
    <property type="entry name" value="DNA CROSS-LINK REPAIR 1A PROTEIN"/>
    <property type="match status" value="1"/>
</dbReference>
<evidence type="ECO:0000256" key="2">
    <source>
        <dbReference type="ARBA" id="ARBA00010304"/>
    </source>
</evidence>
<dbReference type="AlphaFoldDB" id="A0A7R9IZQ2"/>
<dbReference type="GO" id="GO:0035312">
    <property type="term" value="F:5'-3' DNA exonuclease activity"/>
    <property type="evidence" value="ECO:0007669"/>
    <property type="project" value="TreeGrafter"/>
</dbReference>
<feature type="region of interest" description="Disordered" evidence="8">
    <location>
        <begin position="633"/>
        <end position="655"/>
    </location>
</feature>
<gene>
    <name evidence="10" type="ORF">TCMB3V08_LOCUS2676</name>
</gene>
<dbReference type="SMART" id="SM00849">
    <property type="entry name" value="Lactamase_B"/>
    <property type="match status" value="1"/>
</dbReference>
<sequence length="1040" mass="115640">MLKTVTVHVDGIKFVINYDYPNSSEDYIHRIGRTGRCTSLGTSYAFFTAKDCKQAKDLVSVLREANQTINPKLEELAQFGGSSGRISYLPRYNHFLSVYHRFLRLILGAPPRVPNRVLLTMSGLSSLDSRIRGLAERFFSRVQASSNMIVRGIGDYDAPGHPYRQIRGGVVNPFVDVGRIKIATLMDQSILQLSVSRRNRLSMSQSQEPSFKHLVAPKPKESFKEFRKPVDELLLTPPKPTPVTTSSRMSYSDSAGSSTPQYCPNCQVPFTNIKILPSIHAAQCDVSFDELTECPEGKNCRNTSVFHYRDFAHLDLAATRAMEETRIMTSRQSLSSQSTHLTGYSSDSPSFISKTEVADSSLGQEESQGLSITDCVLSDVPDVGLNVKELSQNIVKDSTPNDDSVTASNIHLIDSLDSLDTLICENNNAEDKVVKKHTVPCGDECVKRDVMCLKTGEVRATLSLVMSPAKNKASLVGAIPSPVKLLVSCSDNGWKDVGMDTSEHLNFSDVKVSLCECSKSMEVRCVVSDCKVSSRLGAETACADPSESHPRGSEETTPPLTRTYNSSQSPVLLSVVSSEPSSKYCNEVYSIISSSSTEDLSDKLDDWKEIPTAEKVSNGNEWKTLMGRMRSRGQQSAAKSAISDTTSTNRSNSYRPSRGMWSNLAKSCPLFKRIPDTLFVVDAFQYGIIPGVVAYFLTHFHSDHYGGLRKSFNQPIYCSSITAALVSLKLGVDKAYLNVIDVDETRTVCGVKVTALDANHCPGSLMFLFQLAQGRNFLHVGDFRADPKMESYPCFWNLAIDRLYLDTTYCDPKHSFPSQSDTIARVLEVTKSNLRAEPRTLVLCGSYTIGKEKVFLAVANLLNSKIWAAPDKRRVLRCLKDPIISQRLVDKAEEAQVHVCPMGDLNVQTAVLQVLSNYLQKYLFCRKYTHILAFRPTGWVGGAPNIAPVRRNNITICGNFHLNHSQISICVPYSEHSSFLELGRFVRFLKPRVIIPTVNSRNNAAMQKYFVDWLADRPEKRRSVEDSTCVQSKLTRYFSK</sequence>
<feature type="region of interest" description="Disordered" evidence="8">
    <location>
        <begin position="541"/>
        <end position="566"/>
    </location>
</feature>
<dbReference type="FunFam" id="3.40.50.12650:FF:000001">
    <property type="entry name" value="DNA cross-link repair 1A"/>
    <property type="match status" value="1"/>
</dbReference>
<dbReference type="PROSITE" id="PS51194">
    <property type="entry name" value="HELICASE_CTER"/>
    <property type="match status" value="1"/>
</dbReference>
<protein>
    <recommendedName>
        <fullName evidence="6">DNA cross-link repair 1A protein</fullName>
    </recommendedName>
    <alternativeName>
        <fullName evidence="7">SNM1 homolog A</fullName>
    </alternativeName>
</protein>
<dbReference type="Pfam" id="PF07522">
    <property type="entry name" value="DRMBL"/>
    <property type="match status" value="1"/>
</dbReference>
<dbReference type="Gene3D" id="3.40.50.300">
    <property type="entry name" value="P-loop containing nucleotide triphosphate hydrolases"/>
    <property type="match status" value="1"/>
</dbReference>
<feature type="domain" description="Helicase C-terminal" evidence="9">
    <location>
        <begin position="1"/>
        <end position="77"/>
    </location>
</feature>
<dbReference type="GO" id="GO:0006303">
    <property type="term" value="P:double-strand break repair via nonhomologous end joining"/>
    <property type="evidence" value="ECO:0007669"/>
    <property type="project" value="TreeGrafter"/>
</dbReference>
<evidence type="ECO:0000259" key="9">
    <source>
        <dbReference type="PROSITE" id="PS51194"/>
    </source>
</evidence>
<comment type="subcellular location">
    <subcellularLocation>
        <location evidence="1">Nucleus</location>
    </subcellularLocation>
</comment>
<dbReference type="CDD" id="cd16273">
    <property type="entry name" value="SNM1A-1C-like_MBL-fold"/>
    <property type="match status" value="1"/>
</dbReference>
<keyword evidence="3" id="KW-0227">DNA damage</keyword>
<evidence type="ECO:0000256" key="8">
    <source>
        <dbReference type="SAM" id="MobiDB-lite"/>
    </source>
</evidence>
<evidence type="ECO:0000256" key="3">
    <source>
        <dbReference type="ARBA" id="ARBA00022763"/>
    </source>
</evidence>
<dbReference type="SUPFAM" id="SSF52540">
    <property type="entry name" value="P-loop containing nucleoside triphosphate hydrolases"/>
    <property type="match status" value="1"/>
</dbReference>
<dbReference type="Gene3D" id="3.60.15.10">
    <property type="entry name" value="Ribonuclease Z/Hydroxyacylglutathione hydrolase-like"/>
    <property type="match status" value="1"/>
</dbReference>
<comment type="similarity">
    <text evidence="2">Belongs to the DNA repair metallo-beta-lactamase (DRMBL) family.</text>
</comment>
<evidence type="ECO:0000256" key="6">
    <source>
        <dbReference type="ARBA" id="ARBA00069609"/>
    </source>
</evidence>
<dbReference type="InterPro" id="IPR001279">
    <property type="entry name" value="Metallo-B-lactamas"/>
</dbReference>